<name>A0ACB6RLL9_9PLEO</name>
<accession>A0ACB6RLL9</accession>
<dbReference type="EMBL" id="MU006750">
    <property type="protein sequence ID" value="KAF2621862.1"/>
    <property type="molecule type" value="Genomic_DNA"/>
</dbReference>
<sequence length="153" mass="17437">MHSQAIANFLPSARPGHLSTFCPLPGHRTIHQFVGDVSRLGAEIPIHDSKCWMLMPVRFVTHEVNFRGSLKQRRSIAPEPITRVLTSNTNTLCYFVCYAAETTRRIAPSSLVLALHQCVHPTENLRYQHSSRASGISDRHDERLHTRQEHSKY</sequence>
<keyword evidence="2" id="KW-1185">Reference proteome</keyword>
<organism evidence="1 2">
    <name type="scientific">Macroventuria anomochaeta</name>
    <dbReference type="NCBI Taxonomy" id="301207"/>
    <lineage>
        <taxon>Eukaryota</taxon>
        <taxon>Fungi</taxon>
        <taxon>Dikarya</taxon>
        <taxon>Ascomycota</taxon>
        <taxon>Pezizomycotina</taxon>
        <taxon>Dothideomycetes</taxon>
        <taxon>Pleosporomycetidae</taxon>
        <taxon>Pleosporales</taxon>
        <taxon>Pleosporineae</taxon>
        <taxon>Didymellaceae</taxon>
        <taxon>Macroventuria</taxon>
    </lineage>
</organism>
<gene>
    <name evidence="1" type="ORF">BU25DRAFT_228699</name>
</gene>
<evidence type="ECO:0000313" key="2">
    <source>
        <dbReference type="Proteomes" id="UP000799754"/>
    </source>
</evidence>
<dbReference type="Proteomes" id="UP000799754">
    <property type="component" value="Unassembled WGS sequence"/>
</dbReference>
<evidence type="ECO:0000313" key="1">
    <source>
        <dbReference type="EMBL" id="KAF2621862.1"/>
    </source>
</evidence>
<comment type="caution">
    <text evidence="1">The sequence shown here is derived from an EMBL/GenBank/DDBJ whole genome shotgun (WGS) entry which is preliminary data.</text>
</comment>
<proteinExistence type="predicted"/>
<protein>
    <submittedName>
        <fullName evidence="1">Uncharacterized protein</fullName>
    </submittedName>
</protein>
<reference evidence="1" key="1">
    <citation type="journal article" date="2020" name="Stud. Mycol.">
        <title>101 Dothideomycetes genomes: a test case for predicting lifestyles and emergence of pathogens.</title>
        <authorList>
            <person name="Haridas S."/>
            <person name="Albert R."/>
            <person name="Binder M."/>
            <person name="Bloem J."/>
            <person name="Labutti K."/>
            <person name="Salamov A."/>
            <person name="Andreopoulos B."/>
            <person name="Baker S."/>
            <person name="Barry K."/>
            <person name="Bills G."/>
            <person name="Bluhm B."/>
            <person name="Cannon C."/>
            <person name="Castanera R."/>
            <person name="Culley D."/>
            <person name="Daum C."/>
            <person name="Ezra D."/>
            <person name="Gonzalez J."/>
            <person name="Henrissat B."/>
            <person name="Kuo A."/>
            <person name="Liang C."/>
            <person name="Lipzen A."/>
            <person name="Lutzoni F."/>
            <person name="Magnuson J."/>
            <person name="Mondo S."/>
            <person name="Nolan M."/>
            <person name="Ohm R."/>
            <person name="Pangilinan J."/>
            <person name="Park H.-J."/>
            <person name="Ramirez L."/>
            <person name="Alfaro M."/>
            <person name="Sun H."/>
            <person name="Tritt A."/>
            <person name="Yoshinaga Y."/>
            <person name="Zwiers L.-H."/>
            <person name="Turgeon B."/>
            <person name="Goodwin S."/>
            <person name="Spatafora J."/>
            <person name="Crous P."/>
            <person name="Grigoriev I."/>
        </authorList>
    </citation>
    <scope>NUCLEOTIDE SEQUENCE</scope>
    <source>
        <strain evidence="1">CBS 525.71</strain>
    </source>
</reference>